<reference evidence="1 2" key="1">
    <citation type="submission" date="2020-02" db="EMBL/GenBank/DDBJ databases">
        <authorList>
            <person name="Ferguson B K."/>
        </authorList>
    </citation>
    <scope>NUCLEOTIDE SEQUENCE [LARGE SCALE GENOMIC DNA]</scope>
</reference>
<dbReference type="EMBL" id="CADCXU010011674">
    <property type="protein sequence ID" value="CAB0001861.1"/>
    <property type="molecule type" value="Genomic_DNA"/>
</dbReference>
<sequence>MRLPEREALPGGLEIYLSRARKMKPEEEWNSKIIFSCIKTRIQSLSRKDTLKDDWYTILWRPWLTAWRHFINYLDASVLSDCSPAPRTFSCNFRSAVLERRVFNLSENNRSFVDSVHVSQSDRRSIGPPNSHVRLGLPRVPRDPPGVFAFSPDFFTSLGHHVCLKLQDILLFESSIDFQEPLKTANPKTGMSIQTIRRRPLTYNRGKWSRTDRHPRTAIAQSVNFPAQQVGTWYHFPTHTPCWECDLLGSQSCPATPFLNYCRSAHVFLHSTDRNQLTVSPKIAGCCRIPRTVSIYIWKKRKKSSPGIPRNAGRERPAVDSFELSHKILRCRDAGGRIRVWSGRIVSGGPRPGY</sequence>
<proteinExistence type="predicted"/>
<keyword evidence="2" id="KW-1185">Reference proteome</keyword>
<accession>A0A6H5GIM9</accession>
<evidence type="ECO:0000313" key="2">
    <source>
        <dbReference type="Proteomes" id="UP000479000"/>
    </source>
</evidence>
<dbReference type="Proteomes" id="UP000479000">
    <property type="component" value="Unassembled WGS sequence"/>
</dbReference>
<organism evidence="1 2">
    <name type="scientific">Nesidiocoris tenuis</name>
    <dbReference type="NCBI Taxonomy" id="355587"/>
    <lineage>
        <taxon>Eukaryota</taxon>
        <taxon>Metazoa</taxon>
        <taxon>Ecdysozoa</taxon>
        <taxon>Arthropoda</taxon>
        <taxon>Hexapoda</taxon>
        <taxon>Insecta</taxon>
        <taxon>Pterygota</taxon>
        <taxon>Neoptera</taxon>
        <taxon>Paraneoptera</taxon>
        <taxon>Hemiptera</taxon>
        <taxon>Heteroptera</taxon>
        <taxon>Panheteroptera</taxon>
        <taxon>Cimicomorpha</taxon>
        <taxon>Miridae</taxon>
        <taxon>Dicyphina</taxon>
        <taxon>Nesidiocoris</taxon>
    </lineage>
</organism>
<name>A0A6H5GIM9_9HEMI</name>
<gene>
    <name evidence="1" type="ORF">NTEN_LOCUS7648</name>
</gene>
<evidence type="ECO:0000313" key="1">
    <source>
        <dbReference type="EMBL" id="CAB0001861.1"/>
    </source>
</evidence>
<protein>
    <submittedName>
        <fullName evidence="1">Uncharacterized protein</fullName>
    </submittedName>
</protein>
<dbReference type="AlphaFoldDB" id="A0A6H5GIM9"/>